<reference evidence="2 3" key="1">
    <citation type="submission" date="2019-06" db="EMBL/GenBank/DDBJ databases">
        <title>Genome of new Rhodobacteraceae sp. SM1903.</title>
        <authorList>
            <person name="Ren X."/>
        </authorList>
    </citation>
    <scope>NUCLEOTIDE SEQUENCE [LARGE SCALE GENOMIC DNA]</scope>
    <source>
        <strain evidence="2 3">SM1903</strain>
    </source>
</reference>
<evidence type="ECO:0000313" key="2">
    <source>
        <dbReference type="EMBL" id="TNY34155.1"/>
    </source>
</evidence>
<protein>
    <submittedName>
        <fullName evidence="2">Cupin domain-containing protein</fullName>
    </submittedName>
</protein>
<dbReference type="InterPro" id="IPR013096">
    <property type="entry name" value="Cupin_2"/>
</dbReference>
<comment type="caution">
    <text evidence="2">The sequence shown here is derived from an EMBL/GenBank/DDBJ whole genome shotgun (WGS) entry which is preliminary data.</text>
</comment>
<keyword evidence="3" id="KW-1185">Reference proteome</keyword>
<dbReference type="RefSeq" id="WP_140195245.1">
    <property type="nucleotide sequence ID" value="NZ_CP065915.1"/>
</dbReference>
<dbReference type="OrthoDB" id="5592106at2"/>
<name>A0A5C5GHB0_9RHOB</name>
<dbReference type="Proteomes" id="UP000314011">
    <property type="component" value="Unassembled WGS sequence"/>
</dbReference>
<sequence>MPRILRETGAFPDWCQLSAFEILHPDSAGTRLQPKAARERIVAVTGGINVRFGTEGTVLSPGQFLDLPPDLDDIEIAALTDGACAVRLSGTWSGPLGGCGVFRAADTDSPSDKGDPVDYEKTTNIDSHYHDCDEYWIVVEGRGTVVVDGEAAEMGPGDCLCIGMGHHHDMSRAPEPVTAVYFETSLERQQRIGHLWEHTHGAAEPAEGRD</sequence>
<evidence type="ECO:0000259" key="1">
    <source>
        <dbReference type="Pfam" id="PF07883"/>
    </source>
</evidence>
<evidence type="ECO:0000313" key="3">
    <source>
        <dbReference type="Proteomes" id="UP000314011"/>
    </source>
</evidence>
<dbReference type="EMBL" id="VFFF01000001">
    <property type="protein sequence ID" value="TNY34155.1"/>
    <property type="molecule type" value="Genomic_DNA"/>
</dbReference>
<dbReference type="Pfam" id="PF07883">
    <property type="entry name" value="Cupin_2"/>
    <property type="match status" value="1"/>
</dbReference>
<dbReference type="Gene3D" id="2.60.120.10">
    <property type="entry name" value="Jelly Rolls"/>
    <property type="match status" value="1"/>
</dbReference>
<dbReference type="InterPro" id="IPR014710">
    <property type="entry name" value="RmlC-like_jellyroll"/>
</dbReference>
<proteinExistence type="predicted"/>
<dbReference type="AlphaFoldDB" id="A0A5C5GHB0"/>
<accession>A0A5C5GHB0</accession>
<dbReference type="SUPFAM" id="SSF51182">
    <property type="entry name" value="RmlC-like cupins"/>
    <property type="match status" value="1"/>
</dbReference>
<gene>
    <name evidence="2" type="ORF">FHY64_13095</name>
</gene>
<organism evidence="2 3">
    <name type="scientific">Pelagovum pacificum</name>
    <dbReference type="NCBI Taxonomy" id="2588711"/>
    <lineage>
        <taxon>Bacteria</taxon>
        <taxon>Pseudomonadati</taxon>
        <taxon>Pseudomonadota</taxon>
        <taxon>Alphaproteobacteria</taxon>
        <taxon>Rhodobacterales</taxon>
        <taxon>Paracoccaceae</taxon>
        <taxon>Pelagovum</taxon>
    </lineage>
</organism>
<dbReference type="InterPro" id="IPR011051">
    <property type="entry name" value="RmlC_Cupin_sf"/>
</dbReference>
<feature type="domain" description="Cupin type-2" evidence="1">
    <location>
        <begin position="121"/>
        <end position="175"/>
    </location>
</feature>